<evidence type="ECO:0000313" key="7">
    <source>
        <dbReference type="EMBL" id="KAJ0974500.1"/>
    </source>
</evidence>
<evidence type="ECO:0000313" key="8">
    <source>
        <dbReference type="Proteomes" id="UP001085076"/>
    </source>
</evidence>
<comment type="subcellular location">
    <subcellularLocation>
        <location evidence="1">Nucleus</location>
    </subcellularLocation>
</comment>
<dbReference type="SUPFAM" id="SSF47459">
    <property type="entry name" value="HLH, helix-loop-helix DNA-binding domain"/>
    <property type="match status" value="1"/>
</dbReference>
<dbReference type="GO" id="GO:0003700">
    <property type="term" value="F:DNA-binding transcription factor activity"/>
    <property type="evidence" value="ECO:0007669"/>
    <property type="project" value="InterPro"/>
</dbReference>
<protein>
    <recommendedName>
        <fullName evidence="6">BHLH domain-containing protein</fullName>
    </recommendedName>
</protein>
<dbReference type="PROSITE" id="PS50888">
    <property type="entry name" value="BHLH"/>
    <property type="match status" value="1"/>
</dbReference>
<dbReference type="Gene3D" id="4.10.280.10">
    <property type="entry name" value="Helix-loop-helix DNA-binding domain"/>
    <property type="match status" value="1"/>
</dbReference>
<evidence type="ECO:0000256" key="5">
    <source>
        <dbReference type="ARBA" id="ARBA00023242"/>
    </source>
</evidence>
<dbReference type="InterPro" id="IPR045843">
    <property type="entry name" value="IND-like"/>
</dbReference>
<dbReference type="PANTHER" id="PTHR45914">
    <property type="entry name" value="TRANSCRIPTION FACTOR HEC3-RELATED"/>
    <property type="match status" value="1"/>
</dbReference>
<reference evidence="7" key="2">
    <citation type="journal article" date="2022" name="Hortic Res">
        <title>The genome of Dioscorea zingiberensis sheds light on the biosynthesis, origin and evolution of the medicinally important diosgenin saponins.</title>
        <authorList>
            <person name="Li Y."/>
            <person name="Tan C."/>
            <person name="Li Z."/>
            <person name="Guo J."/>
            <person name="Li S."/>
            <person name="Chen X."/>
            <person name="Wang C."/>
            <person name="Dai X."/>
            <person name="Yang H."/>
            <person name="Song W."/>
            <person name="Hou L."/>
            <person name="Xu J."/>
            <person name="Tong Z."/>
            <person name="Xu A."/>
            <person name="Yuan X."/>
            <person name="Wang W."/>
            <person name="Yang Q."/>
            <person name="Chen L."/>
            <person name="Sun Z."/>
            <person name="Wang K."/>
            <person name="Pan B."/>
            <person name="Chen J."/>
            <person name="Bao Y."/>
            <person name="Liu F."/>
            <person name="Qi X."/>
            <person name="Gang D.R."/>
            <person name="Wen J."/>
            <person name="Li J."/>
        </authorList>
    </citation>
    <scope>NUCLEOTIDE SEQUENCE</scope>
    <source>
        <strain evidence="7">Dzin_1.0</strain>
    </source>
</reference>
<comment type="similarity">
    <text evidence="2">Belongs to the bHLH protein family.</text>
</comment>
<feature type="domain" description="BHLH" evidence="6">
    <location>
        <begin position="116"/>
        <end position="165"/>
    </location>
</feature>
<dbReference type="AlphaFoldDB" id="A0A9D5CLU4"/>
<evidence type="ECO:0000256" key="2">
    <source>
        <dbReference type="ARBA" id="ARBA00005510"/>
    </source>
</evidence>
<name>A0A9D5CLU4_9LILI</name>
<dbReference type="OrthoDB" id="1921534at2759"/>
<evidence type="ECO:0000256" key="3">
    <source>
        <dbReference type="ARBA" id="ARBA00023015"/>
    </source>
</evidence>
<organism evidence="7 8">
    <name type="scientific">Dioscorea zingiberensis</name>
    <dbReference type="NCBI Taxonomy" id="325984"/>
    <lineage>
        <taxon>Eukaryota</taxon>
        <taxon>Viridiplantae</taxon>
        <taxon>Streptophyta</taxon>
        <taxon>Embryophyta</taxon>
        <taxon>Tracheophyta</taxon>
        <taxon>Spermatophyta</taxon>
        <taxon>Magnoliopsida</taxon>
        <taxon>Liliopsida</taxon>
        <taxon>Dioscoreales</taxon>
        <taxon>Dioscoreaceae</taxon>
        <taxon>Dioscorea</taxon>
    </lineage>
</organism>
<comment type="caution">
    <text evidence="7">The sequence shown here is derived from an EMBL/GenBank/DDBJ whole genome shotgun (WGS) entry which is preliminary data.</text>
</comment>
<gene>
    <name evidence="7" type="ORF">J5N97_016465</name>
</gene>
<dbReference type="EMBL" id="JAGGNH010000004">
    <property type="protein sequence ID" value="KAJ0974500.1"/>
    <property type="molecule type" value="Genomic_DNA"/>
</dbReference>
<proteinExistence type="inferred from homology"/>
<dbReference type="InterPro" id="IPR011598">
    <property type="entry name" value="bHLH_dom"/>
</dbReference>
<dbReference type="SMART" id="SM00353">
    <property type="entry name" value="HLH"/>
    <property type="match status" value="1"/>
</dbReference>
<reference evidence="7" key="1">
    <citation type="submission" date="2021-03" db="EMBL/GenBank/DDBJ databases">
        <authorList>
            <person name="Li Z."/>
            <person name="Yang C."/>
        </authorList>
    </citation>
    <scope>NUCLEOTIDE SEQUENCE</scope>
    <source>
        <strain evidence="7">Dzin_1.0</strain>
        <tissue evidence="7">Leaf</tissue>
    </source>
</reference>
<keyword evidence="3" id="KW-0805">Transcription regulation</keyword>
<evidence type="ECO:0000256" key="4">
    <source>
        <dbReference type="ARBA" id="ARBA00023163"/>
    </source>
</evidence>
<keyword evidence="8" id="KW-1185">Reference proteome</keyword>
<evidence type="ECO:0000259" key="6">
    <source>
        <dbReference type="PROSITE" id="PS50888"/>
    </source>
</evidence>
<dbReference type="Pfam" id="PF00010">
    <property type="entry name" value="HLH"/>
    <property type="match status" value="1"/>
</dbReference>
<keyword evidence="4" id="KW-0804">Transcription</keyword>
<dbReference type="Proteomes" id="UP001085076">
    <property type="component" value="Miscellaneous, Linkage group lg04"/>
</dbReference>
<dbReference type="GO" id="GO:0005634">
    <property type="term" value="C:nucleus"/>
    <property type="evidence" value="ECO:0007669"/>
    <property type="project" value="UniProtKB-SubCell"/>
</dbReference>
<dbReference type="InterPro" id="IPR036638">
    <property type="entry name" value="HLH_DNA-bd_sf"/>
</dbReference>
<dbReference type="GO" id="GO:0046983">
    <property type="term" value="F:protein dimerization activity"/>
    <property type="evidence" value="ECO:0007669"/>
    <property type="project" value="InterPro"/>
</dbReference>
<evidence type="ECO:0000256" key="1">
    <source>
        <dbReference type="ARBA" id="ARBA00004123"/>
    </source>
</evidence>
<keyword evidence="5" id="KW-0539">Nucleus</keyword>
<accession>A0A9D5CLU4</accession>
<sequence length="208" mass="23710">MALFDDQPSELSDELLSFLEPSDSYPLDDIFFTKTDHLQPSFHHHPSFSDPSYTPREPVDLYHRHGKRPKSCNDLHKPVELMFEANSYNAAITEPSPSSWNINAPEFFTGKKLSREWSSAQSMAARDRRKRISEKTQELARLIPGGNKMNTSEMLQAAFTYVKFLQAQVSVLALMQSFEVKEFEGVNGDRRTTSSVAIFQFHATKACK</sequence>